<protein>
    <submittedName>
        <fullName evidence="1">Uncharacterized protein</fullName>
    </submittedName>
</protein>
<dbReference type="OrthoDB" id="5043346at2759"/>
<evidence type="ECO:0000313" key="1">
    <source>
        <dbReference type="EMBL" id="KAF4466465.1"/>
    </source>
</evidence>
<name>A0A8H4LB77_9HYPO</name>
<accession>A0A8H4LB77</accession>
<dbReference type="AlphaFoldDB" id="A0A8H4LB77"/>
<dbReference type="EMBL" id="JAADYS010000871">
    <property type="protein sequence ID" value="KAF4466465.1"/>
    <property type="molecule type" value="Genomic_DNA"/>
</dbReference>
<proteinExistence type="predicted"/>
<comment type="caution">
    <text evidence="1">The sequence shown here is derived from an EMBL/GenBank/DDBJ whole genome shotgun (WGS) entry which is preliminary data.</text>
</comment>
<keyword evidence="2" id="KW-1185">Reference proteome</keyword>
<evidence type="ECO:0000313" key="2">
    <source>
        <dbReference type="Proteomes" id="UP000554235"/>
    </source>
</evidence>
<sequence>MTENQYSRFRSWQKIEIQTLPDNDGASETRPQKSWRKIYESVFPGTHSTRIRVELIVPGNTPEPTPSPKGNEIPAPIRQAVNDIEPWAEENPDSNNYEEAFDPHGMSLPRFITEFGGPDLATHPEAPQWGLDAASTSNVSLSSFLLDHDPEICTTGTSAMNMLPSNNFPIDSKELTHADEFDTATIVDRGGDGYYSYGDTDISAS</sequence>
<reference evidence="1 2" key="1">
    <citation type="submission" date="2020-01" db="EMBL/GenBank/DDBJ databases">
        <title>Identification and distribution of gene clusters putatively required for synthesis of sphingolipid metabolism inhibitors in phylogenetically diverse species of the filamentous fungus Fusarium.</title>
        <authorList>
            <person name="Kim H.-S."/>
            <person name="Busman M."/>
            <person name="Brown D.W."/>
            <person name="Divon H."/>
            <person name="Uhlig S."/>
            <person name="Proctor R.H."/>
        </authorList>
    </citation>
    <scope>NUCLEOTIDE SEQUENCE [LARGE SCALE GENOMIC DNA]</scope>
    <source>
        <strain evidence="1 2">NRRL 20459</strain>
    </source>
</reference>
<organism evidence="1 2">
    <name type="scientific">Fusarium albosuccineum</name>
    <dbReference type="NCBI Taxonomy" id="1237068"/>
    <lineage>
        <taxon>Eukaryota</taxon>
        <taxon>Fungi</taxon>
        <taxon>Dikarya</taxon>
        <taxon>Ascomycota</taxon>
        <taxon>Pezizomycotina</taxon>
        <taxon>Sordariomycetes</taxon>
        <taxon>Hypocreomycetidae</taxon>
        <taxon>Hypocreales</taxon>
        <taxon>Nectriaceae</taxon>
        <taxon>Fusarium</taxon>
        <taxon>Fusarium decemcellulare species complex</taxon>
    </lineage>
</organism>
<dbReference type="Proteomes" id="UP000554235">
    <property type="component" value="Unassembled WGS sequence"/>
</dbReference>
<gene>
    <name evidence="1" type="ORF">FALBO_6679</name>
</gene>